<dbReference type="AlphaFoldDB" id="A0A7I0NSZ9"/>
<dbReference type="EMBL" id="CP056041">
    <property type="protein sequence ID" value="QKZ16192.1"/>
    <property type="molecule type" value="Genomic_DNA"/>
</dbReference>
<evidence type="ECO:0000313" key="2">
    <source>
        <dbReference type="Proteomes" id="UP000509418"/>
    </source>
</evidence>
<keyword evidence="2" id="KW-1185">Reference proteome</keyword>
<proteinExistence type="predicted"/>
<protein>
    <submittedName>
        <fullName evidence="1">Uncharacterized protein</fullName>
    </submittedName>
</protein>
<organism evidence="1 2">
    <name type="scientific">Streptomyces chartreusis</name>
    <dbReference type="NCBI Taxonomy" id="1969"/>
    <lineage>
        <taxon>Bacteria</taxon>
        <taxon>Bacillati</taxon>
        <taxon>Actinomycetota</taxon>
        <taxon>Actinomycetes</taxon>
        <taxon>Kitasatosporales</taxon>
        <taxon>Streptomycetaceae</taxon>
        <taxon>Streptomyces</taxon>
    </lineage>
</organism>
<gene>
    <name evidence="1" type="ORF">HUT05_01660</name>
</gene>
<name>A0A7I0NSZ9_STRCX</name>
<reference evidence="1 2" key="1">
    <citation type="submission" date="2020-06" db="EMBL/GenBank/DDBJ databases">
        <title>Genome mining for natural products.</title>
        <authorList>
            <person name="Zhang B."/>
            <person name="Shi J."/>
            <person name="Ge H."/>
        </authorList>
    </citation>
    <scope>NUCLEOTIDE SEQUENCE [LARGE SCALE GENOMIC DNA]</scope>
    <source>
        <strain evidence="1 2">NA02069</strain>
    </source>
</reference>
<dbReference type="Proteomes" id="UP000509418">
    <property type="component" value="Chromosome"/>
</dbReference>
<dbReference type="RefSeq" id="WP_176573878.1">
    <property type="nucleotide sequence ID" value="NZ_CBDRGH010000018.1"/>
</dbReference>
<sequence length="254" mass="26249">MTADRAVPTDAVRVTPGPVCLMPRDTFTGRPPALPVTAVVERRDDDGRWSPEKSARVVTTPTGARLMPSLAVPAGRPPGGEHGVCRMRVRLVSPYLLDAEHPDGVEFDAPAPGVPAVTPILLLPLPAYPFPPETRLLGGRVVARRPVMPRSAAGPPPGAPVVGALVTAGARHDPGHIPPVGEPWTDFAATAQGGAFRLPLRGPGSRVAAGAAADADTEWFTVTVTGPPGRGGPPVTVHLPAQDITATGFVIEVP</sequence>
<accession>A0A7I0NSZ9</accession>
<evidence type="ECO:0000313" key="1">
    <source>
        <dbReference type="EMBL" id="QKZ16192.1"/>
    </source>
</evidence>